<dbReference type="RefSeq" id="WP_345724412.1">
    <property type="nucleotide sequence ID" value="NZ_BAABRU010000024.1"/>
</dbReference>
<accession>A0ABP9X8P6</accession>
<sequence>MAKRRPTRPSEAPLFRFFHQIAAQPCPADADFVERLLHADTMRFIRSPFATGPAPSIVVIRAAHCRLLHRLSLGVRVTMDDTGAVQFTVGAGSRPFGNRDVLGDCAEALGWSQADLFGAGTYPLPLRQQRCMTLLNDLTDCLTVVMQRGTIEPGVFYHRPHRDGYHKAILPIPVLDALCTLAWGTAILTTEQTAAIRQYCREPEAVELLGLLFDPHEWNRMATMLSTS</sequence>
<dbReference type="EMBL" id="BAABRU010000024">
    <property type="protein sequence ID" value="GAA5530816.1"/>
    <property type="molecule type" value="Genomic_DNA"/>
</dbReference>
<evidence type="ECO:0000313" key="2">
    <source>
        <dbReference type="Proteomes" id="UP001428290"/>
    </source>
</evidence>
<organism evidence="1 2">
    <name type="scientific">Herpetosiphon gulosus</name>
    <dbReference type="NCBI Taxonomy" id="1973496"/>
    <lineage>
        <taxon>Bacteria</taxon>
        <taxon>Bacillati</taxon>
        <taxon>Chloroflexota</taxon>
        <taxon>Chloroflexia</taxon>
        <taxon>Herpetosiphonales</taxon>
        <taxon>Herpetosiphonaceae</taxon>
        <taxon>Herpetosiphon</taxon>
    </lineage>
</organism>
<proteinExistence type="predicted"/>
<reference evidence="1 2" key="1">
    <citation type="submission" date="2024-02" db="EMBL/GenBank/DDBJ databases">
        <title>Herpetosiphon gulosus NBRC 112829.</title>
        <authorList>
            <person name="Ichikawa N."/>
            <person name="Katano-Makiyama Y."/>
            <person name="Hidaka K."/>
        </authorList>
    </citation>
    <scope>NUCLEOTIDE SEQUENCE [LARGE SCALE GENOMIC DNA]</scope>
    <source>
        <strain evidence="1 2">NBRC 112829</strain>
    </source>
</reference>
<comment type="caution">
    <text evidence="1">The sequence shown here is derived from an EMBL/GenBank/DDBJ whole genome shotgun (WGS) entry which is preliminary data.</text>
</comment>
<name>A0ABP9X8P6_9CHLR</name>
<keyword evidence="2" id="KW-1185">Reference proteome</keyword>
<dbReference type="Proteomes" id="UP001428290">
    <property type="component" value="Unassembled WGS sequence"/>
</dbReference>
<gene>
    <name evidence="1" type="ORF">Hgul01_04639</name>
</gene>
<evidence type="ECO:0000313" key="1">
    <source>
        <dbReference type="EMBL" id="GAA5530816.1"/>
    </source>
</evidence>
<protein>
    <submittedName>
        <fullName evidence="1">Uncharacterized protein</fullName>
    </submittedName>
</protein>